<organism evidence="1">
    <name type="scientific">Serratia marcescens</name>
    <dbReference type="NCBI Taxonomy" id="615"/>
    <lineage>
        <taxon>Bacteria</taxon>
        <taxon>Pseudomonadati</taxon>
        <taxon>Pseudomonadota</taxon>
        <taxon>Gammaproteobacteria</taxon>
        <taxon>Enterobacterales</taxon>
        <taxon>Yersiniaceae</taxon>
        <taxon>Serratia</taxon>
    </lineage>
</organism>
<gene>
    <name evidence="1" type="ORF">PWN146_02143</name>
</gene>
<reference evidence="1" key="1">
    <citation type="submission" date="2016-05" db="EMBL/GenBank/DDBJ databases">
        <authorList>
            <person name="Cock P.J.A."/>
            <person name="Cock P.J.A."/>
        </authorList>
    </citation>
    <scope>NUCLEOTIDE SEQUENCE</scope>
    <source>
        <strain evidence="1">PWN146_assembly</strain>
    </source>
</reference>
<protein>
    <submittedName>
        <fullName evidence="1">Uncharacterized protein</fullName>
    </submittedName>
</protein>
<evidence type="ECO:0000313" key="1">
    <source>
        <dbReference type="EMBL" id="SAY43452.1"/>
    </source>
</evidence>
<dbReference type="EMBL" id="LT575490">
    <property type="protein sequence ID" value="SAY43452.1"/>
    <property type="molecule type" value="Genomic_DNA"/>
</dbReference>
<proteinExistence type="predicted"/>
<dbReference type="AlphaFoldDB" id="A0A1C3HEL4"/>
<sequence length="95" mass="10542">MDNVTKLNLIKPGETDPAIEHDKEKIRRILLDVLDKVDTETLRTLVLVAITDDGSVVQGRHVLGNYHSLLGGLSRSAYTVNQLLDGVNNVSEQEY</sequence>
<accession>A0A1C3HEL4</accession>
<name>A0A1C3HEL4_SERMA</name>